<reference evidence="1" key="1">
    <citation type="submission" date="2021-07" db="EMBL/GenBank/DDBJ databases">
        <title>Genome Resource of American Ginseng Black Spot Pathogen Alternaria panax.</title>
        <authorList>
            <person name="Qiu C."/>
            <person name="Wang W."/>
            <person name="Liu Z."/>
        </authorList>
    </citation>
    <scope>NUCLEOTIDE SEQUENCE</scope>
    <source>
        <strain evidence="1">BNCC115425</strain>
    </source>
</reference>
<dbReference type="InterPro" id="IPR034660">
    <property type="entry name" value="DinB/YfiT-like"/>
</dbReference>
<sequence length="180" mass="20653">MSLTFYKMAVAPAISALKNAHFFISKGYEHAKASDPNTFLTASLHPDMRDFRYQVYRFTDAAKFIPNRLNPSLEAITLPEEEQTFPELLERIEKCTKYLESFSEKDFEGVQDEEITIKFPGGKKQLRMLASQYISRFAHPNMWFHIVTAYDILRMKGVDVGKMDFLNGAGGINIEDVPEQ</sequence>
<dbReference type="Proteomes" id="UP001199106">
    <property type="component" value="Unassembled WGS sequence"/>
</dbReference>
<keyword evidence="2" id="KW-1185">Reference proteome</keyword>
<accession>A0AAD4IGD8</accession>
<dbReference type="InterPro" id="IPR018531">
    <property type="entry name" value="DUF1993"/>
</dbReference>
<protein>
    <recommendedName>
        <fullName evidence="3">DUF1993 domain-containing protein</fullName>
    </recommendedName>
</protein>
<evidence type="ECO:0000313" key="2">
    <source>
        <dbReference type="Proteomes" id="UP001199106"/>
    </source>
</evidence>
<dbReference type="Pfam" id="PF09351">
    <property type="entry name" value="DUF1993"/>
    <property type="match status" value="1"/>
</dbReference>
<dbReference type="Gene3D" id="1.20.120.450">
    <property type="entry name" value="dinb family like domain"/>
    <property type="match status" value="1"/>
</dbReference>
<gene>
    <name evidence="1" type="ORF">G6011_04044</name>
</gene>
<organism evidence="1 2">
    <name type="scientific">Alternaria panax</name>
    <dbReference type="NCBI Taxonomy" id="48097"/>
    <lineage>
        <taxon>Eukaryota</taxon>
        <taxon>Fungi</taxon>
        <taxon>Dikarya</taxon>
        <taxon>Ascomycota</taxon>
        <taxon>Pezizomycotina</taxon>
        <taxon>Dothideomycetes</taxon>
        <taxon>Pleosporomycetidae</taxon>
        <taxon>Pleosporales</taxon>
        <taxon>Pleosporineae</taxon>
        <taxon>Pleosporaceae</taxon>
        <taxon>Alternaria</taxon>
        <taxon>Alternaria sect. Panax</taxon>
    </lineage>
</organism>
<comment type="caution">
    <text evidence="1">The sequence shown here is derived from an EMBL/GenBank/DDBJ whole genome shotgun (WGS) entry which is preliminary data.</text>
</comment>
<evidence type="ECO:0008006" key="3">
    <source>
        <dbReference type="Google" id="ProtNLM"/>
    </source>
</evidence>
<dbReference type="PANTHER" id="PTHR36922:SF1">
    <property type="entry name" value="DUF1993 DOMAIN-CONTAINING PROTEIN"/>
    <property type="match status" value="1"/>
</dbReference>
<dbReference type="AlphaFoldDB" id="A0AAD4IGD8"/>
<proteinExistence type="predicted"/>
<dbReference type="SUPFAM" id="SSF109854">
    <property type="entry name" value="DinB/YfiT-like putative metalloenzymes"/>
    <property type="match status" value="1"/>
</dbReference>
<evidence type="ECO:0000313" key="1">
    <source>
        <dbReference type="EMBL" id="KAG9194009.1"/>
    </source>
</evidence>
<dbReference type="EMBL" id="JAANER010000002">
    <property type="protein sequence ID" value="KAG9194009.1"/>
    <property type="molecule type" value="Genomic_DNA"/>
</dbReference>
<dbReference type="PANTHER" id="PTHR36922">
    <property type="entry name" value="BLL2446 PROTEIN"/>
    <property type="match status" value="1"/>
</dbReference>
<name>A0AAD4IGD8_9PLEO</name>